<accession>A0A918ZZC8</accession>
<dbReference type="InterPro" id="IPR010064">
    <property type="entry name" value="HK97-gp10_tail"/>
</dbReference>
<gene>
    <name evidence="1" type="ORF">GCM10014715_39460</name>
</gene>
<organism evidence="1 2">
    <name type="scientific">Streptomyces spiralis</name>
    <dbReference type="NCBI Taxonomy" id="66376"/>
    <lineage>
        <taxon>Bacteria</taxon>
        <taxon>Bacillati</taxon>
        <taxon>Actinomycetota</taxon>
        <taxon>Actinomycetes</taxon>
        <taxon>Kitasatosporales</taxon>
        <taxon>Streptomycetaceae</taxon>
        <taxon>Streptomyces</taxon>
    </lineage>
</organism>
<proteinExistence type="predicted"/>
<dbReference type="EMBL" id="BNBC01000017">
    <property type="protein sequence ID" value="GHE80189.1"/>
    <property type="molecule type" value="Genomic_DNA"/>
</dbReference>
<evidence type="ECO:0000313" key="2">
    <source>
        <dbReference type="Proteomes" id="UP000641386"/>
    </source>
</evidence>
<comment type="caution">
    <text evidence="1">The sequence shown here is derived from an EMBL/GenBank/DDBJ whole genome shotgun (WGS) entry which is preliminary data.</text>
</comment>
<reference evidence="1" key="2">
    <citation type="submission" date="2020-09" db="EMBL/GenBank/DDBJ databases">
        <authorList>
            <person name="Sun Q."/>
            <person name="Ohkuma M."/>
        </authorList>
    </citation>
    <scope>NUCLEOTIDE SEQUENCE</scope>
    <source>
        <strain evidence="1">JCM 3302</strain>
    </source>
</reference>
<dbReference type="Proteomes" id="UP000641386">
    <property type="component" value="Unassembled WGS sequence"/>
</dbReference>
<keyword evidence="2" id="KW-1185">Reference proteome</keyword>
<name>A0A918ZZC8_9ACTN</name>
<evidence type="ECO:0008006" key="3">
    <source>
        <dbReference type="Google" id="ProtNLM"/>
    </source>
</evidence>
<sequence length="146" mass="15365">MASPSNAHPNAHPGGGAYTNAAELAALLDERAARVLPQAVALVRHYAMLLETQVKANASGRPGPNVITGDYRRSWTHEVHTAGGAVSGTVGTNKPQGRRLEYGYIGPDSLGRIFDQPPYPHLGPAVHAIEPQFVEALGRIVDGGLS</sequence>
<protein>
    <recommendedName>
        <fullName evidence="3">HK97 gp10 family phage protein</fullName>
    </recommendedName>
</protein>
<reference evidence="1" key="1">
    <citation type="journal article" date="2014" name="Int. J. Syst. Evol. Microbiol.">
        <title>Complete genome sequence of Corynebacterium casei LMG S-19264T (=DSM 44701T), isolated from a smear-ripened cheese.</title>
        <authorList>
            <consortium name="US DOE Joint Genome Institute (JGI-PGF)"/>
            <person name="Walter F."/>
            <person name="Albersmeier A."/>
            <person name="Kalinowski J."/>
            <person name="Ruckert C."/>
        </authorList>
    </citation>
    <scope>NUCLEOTIDE SEQUENCE</scope>
    <source>
        <strain evidence="1">JCM 3302</strain>
    </source>
</reference>
<dbReference type="Pfam" id="PF04883">
    <property type="entry name" value="HK97-gp10_like"/>
    <property type="match status" value="1"/>
</dbReference>
<dbReference type="AlphaFoldDB" id="A0A918ZZC8"/>
<evidence type="ECO:0000313" key="1">
    <source>
        <dbReference type="EMBL" id="GHE80189.1"/>
    </source>
</evidence>
<dbReference type="RefSeq" id="WP_189902018.1">
    <property type="nucleotide sequence ID" value="NZ_BNBC01000017.1"/>
</dbReference>